<protein>
    <recommendedName>
        <fullName evidence="1">Polymerase/histidinol phosphatase N-terminal domain-containing protein</fullName>
    </recommendedName>
</protein>
<dbReference type="GO" id="GO:0006260">
    <property type="term" value="P:DNA replication"/>
    <property type="evidence" value="ECO:0007669"/>
    <property type="project" value="InterPro"/>
</dbReference>
<dbReference type="SMART" id="SM00481">
    <property type="entry name" value="POLIIIAc"/>
    <property type="match status" value="1"/>
</dbReference>
<dbReference type="InterPro" id="IPR003141">
    <property type="entry name" value="Pol/His_phosphatase_N"/>
</dbReference>
<dbReference type="GO" id="GO:0008408">
    <property type="term" value="F:3'-5' exonuclease activity"/>
    <property type="evidence" value="ECO:0007669"/>
    <property type="project" value="InterPro"/>
</dbReference>
<dbReference type="InterPro" id="IPR011708">
    <property type="entry name" value="DNA_pol3_alpha_NTPase_dom"/>
</dbReference>
<dbReference type="Pfam" id="PF02811">
    <property type="entry name" value="PHP"/>
    <property type="match status" value="1"/>
</dbReference>
<sequence>MHVHSHNSLLDGLSKPTHISKRCASLDLGGCALTDHGTLSGAVTFVEAMKGRCKCGKLKDDHPTKECDNFQSFKPILGCEFYICDGDPTDKENRVRQNTHLVVLAKNLRGWEDLVAATSQANHPDYFYYVPRLNLETLSKFCSGNWTAFSGHMGSHLANLVFKDHKDAYSANTYEEAKSLVHPDWVSRVSEQAKQFVEIFGKENFYLEIQLIDKDNLPASIIVSEALRYLSKKLHIPCIATPDAHYVYPEDAEDQRILLCNHPSIDTTLNEIRRKMVRGDDISLGSFFKSRQYYIPSYDDMKDIHTPEELSNTVKVADECEIYDITHKPMPPRFPLPKGITASEKLRERCREGWVKRWPLIKKVIEKTNHTKQEYVDRLEMELGVLEGAELADYFLIVDDIIRFAR</sequence>
<dbReference type="InterPro" id="IPR004805">
    <property type="entry name" value="DnaE2/DnaE/PolC"/>
</dbReference>
<gene>
    <name evidence="2" type="ORF">METZ01_LOCUS185767</name>
</gene>
<dbReference type="PANTHER" id="PTHR32294">
    <property type="entry name" value="DNA POLYMERASE III SUBUNIT ALPHA"/>
    <property type="match status" value="1"/>
</dbReference>
<dbReference type="EMBL" id="UINC01037433">
    <property type="protein sequence ID" value="SVB32913.1"/>
    <property type="molecule type" value="Genomic_DNA"/>
</dbReference>
<proteinExistence type="predicted"/>
<reference evidence="2" key="1">
    <citation type="submission" date="2018-05" db="EMBL/GenBank/DDBJ databases">
        <authorList>
            <person name="Lanie J.A."/>
            <person name="Ng W.-L."/>
            <person name="Kazmierczak K.M."/>
            <person name="Andrzejewski T.M."/>
            <person name="Davidsen T.M."/>
            <person name="Wayne K.J."/>
            <person name="Tettelin H."/>
            <person name="Glass J.I."/>
            <person name="Rusch D."/>
            <person name="Podicherti R."/>
            <person name="Tsui H.-C.T."/>
            <person name="Winkler M.E."/>
        </authorList>
    </citation>
    <scope>NUCLEOTIDE SEQUENCE</scope>
</reference>
<dbReference type="SUPFAM" id="SSF89550">
    <property type="entry name" value="PHP domain-like"/>
    <property type="match status" value="1"/>
</dbReference>
<dbReference type="PANTHER" id="PTHR32294:SF0">
    <property type="entry name" value="DNA POLYMERASE III SUBUNIT ALPHA"/>
    <property type="match status" value="1"/>
</dbReference>
<feature type="non-terminal residue" evidence="2">
    <location>
        <position position="406"/>
    </location>
</feature>
<dbReference type="InterPro" id="IPR004013">
    <property type="entry name" value="PHP_dom"/>
</dbReference>
<accession>A0A382D5R8</accession>
<feature type="domain" description="Polymerase/histidinol phosphatase N-terminal" evidence="1">
    <location>
        <begin position="1"/>
        <end position="85"/>
    </location>
</feature>
<dbReference type="Gene3D" id="3.20.20.140">
    <property type="entry name" value="Metal-dependent hydrolases"/>
    <property type="match status" value="1"/>
</dbReference>
<dbReference type="InterPro" id="IPR016195">
    <property type="entry name" value="Pol/histidinol_Pase-like"/>
</dbReference>
<dbReference type="Pfam" id="PF07733">
    <property type="entry name" value="DNA_pol3_alpha"/>
    <property type="match status" value="1"/>
</dbReference>
<dbReference type="AlphaFoldDB" id="A0A382D5R8"/>
<evidence type="ECO:0000313" key="2">
    <source>
        <dbReference type="EMBL" id="SVB32913.1"/>
    </source>
</evidence>
<name>A0A382D5R8_9ZZZZ</name>
<evidence type="ECO:0000259" key="1">
    <source>
        <dbReference type="SMART" id="SM00481"/>
    </source>
</evidence>
<organism evidence="2">
    <name type="scientific">marine metagenome</name>
    <dbReference type="NCBI Taxonomy" id="408172"/>
    <lineage>
        <taxon>unclassified sequences</taxon>
        <taxon>metagenomes</taxon>
        <taxon>ecological metagenomes</taxon>
    </lineage>
</organism>